<dbReference type="AlphaFoldDB" id="Q8PZE1"/>
<protein>
    <submittedName>
        <fullName evidence="1">Uncharacterized protein</fullName>
    </submittedName>
</protein>
<proteinExistence type="predicted"/>
<name>Q8PZE1_METMA</name>
<organism evidence="1 2">
    <name type="scientific">Methanosarcina mazei (strain ATCC BAA-159 / DSM 3647 / Goe1 / Go1 / JCM 11833 / OCM 88)</name>
    <name type="common">Methanosarcina frisia</name>
    <dbReference type="NCBI Taxonomy" id="192952"/>
    <lineage>
        <taxon>Archaea</taxon>
        <taxon>Methanobacteriati</taxon>
        <taxon>Methanobacteriota</taxon>
        <taxon>Stenosarchaea group</taxon>
        <taxon>Methanomicrobia</taxon>
        <taxon>Methanosarcinales</taxon>
        <taxon>Methanosarcinaceae</taxon>
        <taxon>Methanosarcina</taxon>
    </lineage>
</organism>
<dbReference type="Proteomes" id="UP000000595">
    <property type="component" value="Chromosome"/>
</dbReference>
<sequence length="97" mass="10774">MKAFRLSEAGFNPCFNGSCSRICRLHEGAQQGRFVSILVLMDLARELIGSLMQKSPESSFNPCFNGSCSRICSRAGKSHRGKYQKVSILVLMDLARE</sequence>
<accession>Q8PZE1</accession>
<evidence type="ECO:0000313" key="1">
    <source>
        <dbReference type="EMBL" id="AAM30249.1"/>
    </source>
</evidence>
<gene>
    <name evidence="1" type="ordered locus">MM_0553</name>
</gene>
<reference evidence="1 2" key="1">
    <citation type="journal article" date="2002" name="J. Mol. Microbiol. Biotechnol.">
        <title>The genome of Methanosarcina mazei: evidence for lateral gene transfer between Bacteria and Archaea.</title>
        <authorList>
            <person name="Deppenmeier U."/>
            <person name="Johann A."/>
            <person name="Hartsch T."/>
            <person name="Merkl R."/>
            <person name="Schmitz R.A."/>
            <person name="Martinez-Arias R."/>
            <person name="Henne A."/>
            <person name="Wiezer A."/>
            <person name="Baumer S."/>
            <person name="Jacobi C."/>
            <person name="Bruggemann H."/>
            <person name="Lienard T."/>
            <person name="Christmann A."/>
            <person name="Bomeke M."/>
            <person name="Steckel S."/>
            <person name="Bhattacharyya A."/>
            <person name="Lykidis A."/>
            <person name="Overbeek R."/>
            <person name="Klenk H.P."/>
            <person name="Gunsalus R.P."/>
            <person name="Fritz H.J."/>
            <person name="Gottschalk G."/>
        </authorList>
    </citation>
    <scope>NUCLEOTIDE SEQUENCE [LARGE SCALE GENOMIC DNA]</scope>
    <source>
        <strain evidence="2">ATCC BAA-159 / DSM 3647 / Goe1 / Go1 / JCM 11833 / OCM 88</strain>
    </source>
</reference>
<dbReference type="KEGG" id="mma:MM_0553"/>
<evidence type="ECO:0000313" key="2">
    <source>
        <dbReference type="Proteomes" id="UP000000595"/>
    </source>
</evidence>
<dbReference type="EMBL" id="AE008384">
    <property type="protein sequence ID" value="AAM30249.1"/>
    <property type="molecule type" value="Genomic_DNA"/>
</dbReference>
<dbReference type="HOGENOM" id="CLU_2340212_0_0_2"/>